<dbReference type="CDD" id="cd01167">
    <property type="entry name" value="bac_FRK"/>
    <property type="match status" value="1"/>
</dbReference>
<feature type="domain" description="Carbohydrate kinase PfkB" evidence="6">
    <location>
        <begin position="28"/>
        <end position="308"/>
    </location>
</feature>
<keyword evidence="3" id="KW-0547">Nucleotide-binding</keyword>
<dbReference type="GO" id="GO:0005524">
    <property type="term" value="F:ATP binding"/>
    <property type="evidence" value="ECO:0007669"/>
    <property type="project" value="UniProtKB-KW"/>
</dbReference>
<evidence type="ECO:0000313" key="8">
    <source>
        <dbReference type="Proteomes" id="UP000190460"/>
    </source>
</evidence>
<accession>A0A1T4WA69</accession>
<dbReference type="STRING" id="92487.SAMN02745130_01353"/>
<dbReference type="Proteomes" id="UP000190460">
    <property type="component" value="Unassembled WGS sequence"/>
</dbReference>
<dbReference type="PRINTS" id="PR00990">
    <property type="entry name" value="RIBOKINASE"/>
</dbReference>
<dbReference type="InterPro" id="IPR029056">
    <property type="entry name" value="Ribokinase-like"/>
</dbReference>
<sequence length="317" mass="33901">MFLVCGEALFDVFTAEVVEQAAFEVPLSARVGGSPLNVAVGLARLGCPVGMLTGLSTDFLGERLLASLQSEGVNTELIVRKQAPTTLGFVQQDAAGVPSYAFYGNGAADRLLTLDDIRVDLEGTAVIHFGSYSIVAQPTADSYFALAQQHSGKRLLSLDPNVRLNVEPRIAVWRARIAELMPLVDVVKVSDEDLHLLYPDQQPEAIIEDWLKQGPQLIALTRGSKGASLWSHQAKVDIPGRSVKVIDTVGAGDTFQASLLDAVVELTHSTDSTAVWSEQLNSDTLFKIGHTAVIAAAITCSRRGANLPTRAEVQAAL</sequence>
<keyword evidence="4 7" id="KW-0418">Kinase</keyword>
<dbReference type="PANTHER" id="PTHR43085">
    <property type="entry name" value="HEXOKINASE FAMILY MEMBER"/>
    <property type="match status" value="1"/>
</dbReference>
<gene>
    <name evidence="7" type="ORF">SAMN02745130_01353</name>
</gene>
<evidence type="ECO:0000256" key="4">
    <source>
        <dbReference type="ARBA" id="ARBA00022777"/>
    </source>
</evidence>
<evidence type="ECO:0000259" key="6">
    <source>
        <dbReference type="Pfam" id="PF00294"/>
    </source>
</evidence>
<keyword evidence="2" id="KW-0808">Transferase</keyword>
<name>A0A1T4WA69_9GAMM</name>
<organism evidence="7 8">
    <name type="scientific">Thiothrix eikelboomii</name>
    <dbReference type="NCBI Taxonomy" id="92487"/>
    <lineage>
        <taxon>Bacteria</taxon>
        <taxon>Pseudomonadati</taxon>
        <taxon>Pseudomonadota</taxon>
        <taxon>Gammaproteobacteria</taxon>
        <taxon>Thiotrichales</taxon>
        <taxon>Thiotrichaceae</taxon>
        <taxon>Thiothrix</taxon>
    </lineage>
</organism>
<dbReference type="InterPro" id="IPR002139">
    <property type="entry name" value="Ribo/fructo_kinase"/>
</dbReference>
<dbReference type="Gene3D" id="3.40.1190.20">
    <property type="match status" value="1"/>
</dbReference>
<dbReference type="GO" id="GO:0016301">
    <property type="term" value="F:kinase activity"/>
    <property type="evidence" value="ECO:0007669"/>
    <property type="project" value="UniProtKB-KW"/>
</dbReference>
<reference evidence="7 8" key="1">
    <citation type="submission" date="2017-02" db="EMBL/GenBank/DDBJ databases">
        <authorList>
            <person name="Peterson S.W."/>
        </authorList>
    </citation>
    <scope>NUCLEOTIDE SEQUENCE [LARGE SCALE GENOMIC DNA]</scope>
    <source>
        <strain evidence="7 8">ATCC 49788</strain>
    </source>
</reference>
<proteinExistence type="inferred from homology"/>
<comment type="similarity">
    <text evidence="1">Belongs to the carbohydrate kinase PfkB family.</text>
</comment>
<dbReference type="RefSeq" id="WP_078921822.1">
    <property type="nucleotide sequence ID" value="NZ_FUYB01000004.1"/>
</dbReference>
<evidence type="ECO:0000256" key="2">
    <source>
        <dbReference type="ARBA" id="ARBA00022679"/>
    </source>
</evidence>
<dbReference type="AlphaFoldDB" id="A0A1T4WA69"/>
<dbReference type="SUPFAM" id="SSF53613">
    <property type="entry name" value="Ribokinase-like"/>
    <property type="match status" value="1"/>
</dbReference>
<keyword evidence="8" id="KW-1185">Reference proteome</keyword>
<dbReference type="OrthoDB" id="9779730at2"/>
<dbReference type="PANTHER" id="PTHR43085:SF1">
    <property type="entry name" value="PSEUDOURIDINE KINASE-RELATED"/>
    <property type="match status" value="1"/>
</dbReference>
<evidence type="ECO:0000256" key="3">
    <source>
        <dbReference type="ARBA" id="ARBA00022741"/>
    </source>
</evidence>
<keyword evidence="5" id="KW-0067">ATP-binding</keyword>
<dbReference type="EMBL" id="FUYB01000004">
    <property type="protein sequence ID" value="SKA74224.1"/>
    <property type="molecule type" value="Genomic_DNA"/>
</dbReference>
<evidence type="ECO:0000256" key="1">
    <source>
        <dbReference type="ARBA" id="ARBA00010688"/>
    </source>
</evidence>
<protein>
    <submittedName>
        <fullName evidence="7">Fructokinase</fullName>
    </submittedName>
</protein>
<dbReference type="Pfam" id="PF00294">
    <property type="entry name" value="PfkB"/>
    <property type="match status" value="1"/>
</dbReference>
<evidence type="ECO:0000256" key="5">
    <source>
        <dbReference type="ARBA" id="ARBA00022840"/>
    </source>
</evidence>
<dbReference type="InterPro" id="IPR050306">
    <property type="entry name" value="PfkB_Carbo_kinase"/>
</dbReference>
<dbReference type="InterPro" id="IPR011611">
    <property type="entry name" value="PfkB_dom"/>
</dbReference>
<evidence type="ECO:0000313" key="7">
    <source>
        <dbReference type="EMBL" id="SKA74224.1"/>
    </source>
</evidence>